<dbReference type="InterPro" id="IPR017853">
    <property type="entry name" value="GH"/>
</dbReference>
<dbReference type="InterPro" id="IPR001000">
    <property type="entry name" value="GH10_dom"/>
</dbReference>
<dbReference type="AlphaFoldDB" id="A0A927F8H3"/>
<protein>
    <recommendedName>
        <fullName evidence="3">endo-1,4-beta-xylanase</fullName>
        <ecNumber evidence="3">3.2.1.8</ecNumber>
    </recommendedName>
</protein>
<dbReference type="PROSITE" id="PS51760">
    <property type="entry name" value="GH10_2"/>
    <property type="match status" value="1"/>
</dbReference>
<accession>A0A927F8H3</accession>
<evidence type="ECO:0000259" key="10">
    <source>
        <dbReference type="PROSITE" id="PS51760"/>
    </source>
</evidence>
<proteinExistence type="inferred from homology"/>
<comment type="caution">
    <text evidence="11">The sequence shown here is derived from an EMBL/GenBank/DDBJ whole genome shotgun (WGS) entry which is preliminary data.</text>
</comment>
<keyword evidence="12" id="KW-1185">Reference proteome</keyword>
<organism evidence="11 12">
    <name type="scientific">Pelagicoccus enzymogenes</name>
    <dbReference type="NCBI Taxonomy" id="2773457"/>
    <lineage>
        <taxon>Bacteria</taxon>
        <taxon>Pseudomonadati</taxon>
        <taxon>Verrucomicrobiota</taxon>
        <taxon>Opitutia</taxon>
        <taxon>Puniceicoccales</taxon>
        <taxon>Pelagicoccaceae</taxon>
        <taxon>Pelagicoccus</taxon>
    </lineage>
</organism>
<evidence type="ECO:0000256" key="9">
    <source>
        <dbReference type="ARBA" id="ARBA00023326"/>
    </source>
</evidence>
<evidence type="ECO:0000256" key="3">
    <source>
        <dbReference type="ARBA" id="ARBA00012590"/>
    </source>
</evidence>
<dbReference type="PANTHER" id="PTHR31490">
    <property type="entry name" value="GLYCOSYL HYDROLASE"/>
    <property type="match status" value="1"/>
</dbReference>
<comment type="similarity">
    <text evidence="2">Belongs to the glycosyl hydrolase 10 (cellulase F) family.</text>
</comment>
<sequence length="627" mass="68121">MVQTTVDGVTGIAPSTDLINSGNPGSTARTASYSVTFPNAGNYWLYARVHVGSGGASDDSFFYGNGFGSKSPTTNGDWIQVNNIASGVGRTAAGEVLDGQGGAGSQVWKWINLTLLNSGTPFTVPDGALTQTFALGARENGLTIDKFAFGPSIYDYTVGNLDNDEPGSTSSRQPDIEDVPYDPTGLPLATGKAKFLGSVYSGSQIANFEHYFNQVTPENAGKWGSVEGTRDQMNWTGLDNAYNFAKDNGYKFRFHVLTWGAQQPNWINDLSPTEQREEIEEWIQAVATRYPDIDYVEVTNEPLNQRPDGGDTGVVSGRANYIDALGGTGETGWDWLLESFRIAREAFGPDTPLMINEYGIIGNPSAVDNYLGIIDLLIAEDLIDVIGFQGHAFSTRGPSAALMTQTLDTLASRGLPLMATELDIDGSSDTIQLAEYQRVFPVIWEHPAMLGITLWGYRPGLWRDDQRAYLVLGQGAERPAMTWLREYIAESSVLSFGNYLAQRLLDPAEHGIADDFDKDGLPTGIEYLLGLDPTKPDAEQPWSWPDGLPRLQLTLSADADEGRLEIQRSPDLSTWTTVGSYDLQLREADGVTVDTNGAAPVLTFAGPPGGSSHSSEFYRFVFVRDSD</sequence>
<dbReference type="EMBL" id="JACYFG010000006">
    <property type="protein sequence ID" value="MBD5778863.1"/>
    <property type="molecule type" value="Genomic_DNA"/>
</dbReference>
<evidence type="ECO:0000256" key="5">
    <source>
        <dbReference type="ARBA" id="ARBA00022729"/>
    </source>
</evidence>
<dbReference type="PANTHER" id="PTHR31490:SF88">
    <property type="entry name" value="BETA-XYLANASE"/>
    <property type="match status" value="1"/>
</dbReference>
<dbReference type="Gene3D" id="3.20.20.80">
    <property type="entry name" value="Glycosidases"/>
    <property type="match status" value="1"/>
</dbReference>
<evidence type="ECO:0000256" key="4">
    <source>
        <dbReference type="ARBA" id="ARBA00022651"/>
    </source>
</evidence>
<keyword evidence="7" id="KW-0119">Carbohydrate metabolism</keyword>
<evidence type="ECO:0000256" key="7">
    <source>
        <dbReference type="ARBA" id="ARBA00023277"/>
    </source>
</evidence>
<comment type="catalytic activity">
    <reaction evidence="1">
        <text>Endohydrolysis of (1-&gt;4)-beta-D-xylosidic linkages in xylans.</text>
        <dbReference type="EC" id="3.2.1.8"/>
    </reaction>
</comment>
<evidence type="ECO:0000256" key="1">
    <source>
        <dbReference type="ARBA" id="ARBA00000681"/>
    </source>
</evidence>
<keyword evidence="8" id="KW-0326">Glycosidase</keyword>
<evidence type="ECO:0000256" key="8">
    <source>
        <dbReference type="ARBA" id="ARBA00023295"/>
    </source>
</evidence>
<evidence type="ECO:0000256" key="2">
    <source>
        <dbReference type="ARBA" id="ARBA00007495"/>
    </source>
</evidence>
<evidence type="ECO:0000313" key="11">
    <source>
        <dbReference type="EMBL" id="MBD5778863.1"/>
    </source>
</evidence>
<dbReference type="Pfam" id="PF00331">
    <property type="entry name" value="Glyco_hydro_10"/>
    <property type="match status" value="1"/>
</dbReference>
<dbReference type="InterPro" id="IPR044846">
    <property type="entry name" value="GH10"/>
</dbReference>
<dbReference type="SUPFAM" id="SSF51445">
    <property type="entry name" value="(Trans)glycosidases"/>
    <property type="match status" value="1"/>
</dbReference>
<name>A0A927F8H3_9BACT</name>
<keyword evidence="9" id="KW-0624">Polysaccharide degradation</keyword>
<dbReference type="GO" id="GO:0031176">
    <property type="term" value="F:endo-1,4-beta-xylanase activity"/>
    <property type="evidence" value="ECO:0007669"/>
    <property type="project" value="UniProtKB-EC"/>
</dbReference>
<evidence type="ECO:0000256" key="6">
    <source>
        <dbReference type="ARBA" id="ARBA00022801"/>
    </source>
</evidence>
<dbReference type="SMART" id="SM00633">
    <property type="entry name" value="Glyco_10"/>
    <property type="match status" value="1"/>
</dbReference>
<reference evidence="11" key="1">
    <citation type="submission" date="2020-09" db="EMBL/GenBank/DDBJ databases">
        <title>Pelagicoccus enzymogenes sp. nov. with an EPS production, isolated from marine sediment.</title>
        <authorList>
            <person name="Feng X."/>
        </authorList>
    </citation>
    <scope>NUCLEOTIDE SEQUENCE</scope>
    <source>
        <strain evidence="11">NFK12</strain>
    </source>
</reference>
<dbReference type="Proteomes" id="UP000622317">
    <property type="component" value="Unassembled WGS sequence"/>
</dbReference>
<feature type="domain" description="GH10" evidence="10">
    <location>
        <begin position="170"/>
        <end position="487"/>
    </location>
</feature>
<evidence type="ECO:0000313" key="12">
    <source>
        <dbReference type="Proteomes" id="UP000622317"/>
    </source>
</evidence>
<keyword evidence="6" id="KW-0378">Hydrolase</keyword>
<keyword evidence="5" id="KW-0732">Signal</keyword>
<dbReference type="EC" id="3.2.1.8" evidence="3"/>
<gene>
    <name evidence="11" type="ORF">IEN85_05120</name>
</gene>
<keyword evidence="4" id="KW-0858">Xylan degradation</keyword>
<dbReference type="GO" id="GO:0045493">
    <property type="term" value="P:xylan catabolic process"/>
    <property type="evidence" value="ECO:0007669"/>
    <property type="project" value="UniProtKB-KW"/>
</dbReference>